<name>A0A4P7UKU8_DESDE</name>
<feature type="transmembrane region" description="Helical" evidence="1">
    <location>
        <begin position="6"/>
        <end position="26"/>
    </location>
</feature>
<dbReference type="Proteomes" id="UP000297065">
    <property type="component" value="Chromosome"/>
</dbReference>
<dbReference type="RefSeq" id="WP_136399636.1">
    <property type="nucleotide sequence ID" value="NZ_CP036295.1"/>
</dbReference>
<evidence type="ECO:0000256" key="1">
    <source>
        <dbReference type="SAM" id="Phobius"/>
    </source>
</evidence>
<accession>A0A4P7UKU8</accession>
<protein>
    <submittedName>
        <fullName evidence="2">Uncharacterized protein</fullName>
    </submittedName>
</protein>
<keyword evidence="1" id="KW-0472">Membrane</keyword>
<proteinExistence type="predicted"/>
<evidence type="ECO:0000313" key="3">
    <source>
        <dbReference type="Proteomes" id="UP000297065"/>
    </source>
</evidence>
<keyword evidence="1" id="KW-1133">Transmembrane helix</keyword>
<keyword evidence="1" id="KW-0812">Transmembrane</keyword>
<organism evidence="2 3">
    <name type="scientific">Desulfovibrio desulfuricans</name>
    <dbReference type="NCBI Taxonomy" id="876"/>
    <lineage>
        <taxon>Bacteria</taxon>
        <taxon>Pseudomonadati</taxon>
        <taxon>Thermodesulfobacteriota</taxon>
        <taxon>Desulfovibrionia</taxon>
        <taxon>Desulfovibrionales</taxon>
        <taxon>Desulfovibrionaceae</taxon>
        <taxon>Desulfovibrio</taxon>
    </lineage>
</organism>
<sequence length="96" mass="10725">MAGAFTFFSVCSSPADWVYLFGIAALQRQGIRRSIMARMPLKQFVDCKSAGGLMRRSLCTKPMSGKPSNALIYCQKFPFAGGKFFLLVLSFYNHLQ</sequence>
<gene>
    <name evidence="2" type="ORF">DDIC_06205</name>
</gene>
<dbReference type="AlphaFoldDB" id="A0A4P7UKU8"/>
<dbReference type="EMBL" id="CP036295">
    <property type="protein sequence ID" value="QCC85474.1"/>
    <property type="molecule type" value="Genomic_DNA"/>
</dbReference>
<reference evidence="2 3" key="1">
    <citation type="submission" date="2019-02" db="EMBL/GenBank/DDBJ databases">
        <title>Complete Genome Sequence of Desulfovibrio desulfuricans IC1, a Sulfonate Utilizing Anaerobe.</title>
        <authorList>
            <person name="Day L.A."/>
            <person name="De Leon K.B."/>
            <person name="Wall J.D."/>
        </authorList>
    </citation>
    <scope>NUCLEOTIDE SEQUENCE [LARGE SCALE GENOMIC DNA]</scope>
    <source>
        <strain evidence="2 3">IC1</strain>
    </source>
</reference>
<evidence type="ECO:0000313" key="2">
    <source>
        <dbReference type="EMBL" id="QCC85474.1"/>
    </source>
</evidence>